<feature type="transmembrane region" description="Helical" evidence="1">
    <location>
        <begin position="12"/>
        <end position="33"/>
    </location>
</feature>
<sequence>MSSILDVRSLYSFFTVPVYAYNFFYKVIFVCPVRRKLYNLPKRIQTAYKEDSF</sequence>
<comment type="caution">
    <text evidence="2">The sequence shown here is derived from an EMBL/GenBank/DDBJ whole genome shotgun (WGS) entry which is preliminary data.</text>
</comment>
<keyword evidence="1" id="KW-0472">Membrane</keyword>
<dbReference type="Proteomes" id="UP001497382">
    <property type="component" value="Unassembled WGS sequence"/>
</dbReference>
<dbReference type="EMBL" id="CAXIEN010000075">
    <property type="protein sequence ID" value="CAL1274187.1"/>
    <property type="molecule type" value="Genomic_DNA"/>
</dbReference>
<protein>
    <submittedName>
        <fullName evidence="2">Uncharacterized protein</fullName>
    </submittedName>
</protein>
<evidence type="ECO:0000313" key="2">
    <source>
        <dbReference type="EMBL" id="CAL1274187.1"/>
    </source>
</evidence>
<reference evidence="2 3" key="1">
    <citation type="submission" date="2024-04" db="EMBL/GenBank/DDBJ databases">
        <authorList>
            <person name="Rising A."/>
            <person name="Reimegard J."/>
            <person name="Sonavane S."/>
            <person name="Akerstrom W."/>
            <person name="Nylinder S."/>
            <person name="Hedman E."/>
            <person name="Kallberg Y."/>
        </authorList>
    </citation>
    <scope>NUCLEOTIDE SEQUENCE [LARGE SCALE GENOMIC DNA]</scope>
</reference>
<accession>A0AAV1ZQX3</accession>
<evidence type="ECO:0000256" key="1">
    <source>
        <dbReference type="SAM" id="Phobius"/>
    </source>
</evidence>
<keyword evidence="3" id="KW-1185">Reference proteome</keyword>
<evidence type="ECO:0000313" key="3">
    <source>
        <dbReference type="Proteomes" id="UP001497382"/>
    </source>
</evidence>
<dbReference type="AlphaFoldDB" id="A0AAV1ZQX3"/>
<proteinExistence type="predicted"/>
<keyword evidence="1" id="KW-0812">Transmembrane</keyword>
<gene>
    <name evidence="2" type="ORF">LARSCL_LOCUS7338</name>
</gene>
<name>A0AAV1ZQX3_9ARAC</name>
<organism evidence="2 3">
    <name type="scientific">Larinioides sclopetarius</name>
    <dbReference type="NCBI Taxonomy" id="280406"/>
    <lineage>
        <taxon>Eukaryota</taxon>
        <taxon>Metazoa</taxon>
        <taxon>Ecdysozoa</taxon>
        <taxon>Arthropoda</taxon>
        <taxon>Chelicerata</taxon>
        <taxon>Arachnida</taxon>
        <taxon>Araneae</taxon>
        <taxon>Araneomorphae</taxon>
        <taxon>Entelegynae</taxon>
        <taxon>Araneoidea</taxon>
        <taxon>Araneidae</taxon>
        <taxon>Larinioides</taxon>
    </lineage>
</organism>
<keyword evidence="1" id="KW-1133">Transmembrane helix</keyword>